<comment type="caution">
    <text evidence="3">The sequence shown here is derived from an EMBL/GenBank/DDBJ whole genome shotgun (WGS) entry which is preliminary data.</text>
</comment>
<gene>
    <name evidence="3" type="ORF">K493DRAFT_410504</name>
</gene>
<dbReference type="InParanoid" id="A0A1Y1XU88"/>
<keyword evidence="2" id="KW-0472">Membrane</keyword>
<sequence length="131" mass="14844">MQESQVLYRASRSPLYVDEEIHDDDSNSTPRLSPSARYRQSYEEAQHTVFGHSKSLLLRRRNPSQKDVVTNTSNPTRSTPRTNEEHNPPTGEYSRVWVNSNSPPASAPKFGVVMDVFSVLMIVTVGFVMVF</sequence>
<protein>
    <submittedName>
        <fullName evidence="3">Uncharacterized protein</fullName>
    </submittedName>
</protein>
<dbReference type="Proteomes" id="UP000193498">
    <property type="component" value="Unassembled WGS sequence"/>
</dbReference>
<dbReference type="AlphaFoldDB" id="A0A1Y1XU88"/>
<reference evidence="3 4" key="1">
    <citation type="submission" date="2016-07" db="EMBL/GenBank/DDBJ databases">
        <title>Pervasive Adenine N6-methylation of Active Genes in Fungi.</title>
        <authorList>
            <consortium name="DOE Joint Genome Institute"/>
            <person name="Mondo S.J."/>
            <person name="Dannebaum R.O."/>
            <person name="Kuo R.C."/>
            <person name="Labutti K."/>
            <person name="Haridas S."/>
            <person name="Kuo A."/>
            <person name="Salamov A."/>
            <person name="Ahrendt S.R."/>
            <person name="Lipzen A."/>
            <person name="Sullivan W."/>
            <person name="Andreopoulos W.B."/>
            <person name="Clum A."/>
            <person name="Lindquist E."/>
            <person name="Daum C."/>
            <person name="Ramamoorthy G.K."/>
            <person name="Gryganskyi A."/>
            <person name="Culley D."/>
            <person name="Magnuson J.K."/>
            <person name="James T.Y."/>
            <person name="O'Malley M.A."/>
            <person name="Stajich J.E."/>
            <person name="Spatafora J.W."/>
            <person name="Visel A."/>
            <person name="Grigoriev I.V."/>
        </authorList>
    </citation>
    <scope>NUCLEOTIDE SEQUENCE [LARGE SCALE GENOMIC DNA]</scope>
    <source>
        <strain evidence="3 4">CBS 931.73</strain>
    </source>
</reference>
<feature type="compositionally biased region" description="Polar residues" evidence="1">
    <location>
        <begin position="65"/>
        <end position="81"/>
    </location>
</feature>
<dbReference type="EMBL" id="MCFE01000457">
    <property type="protein sequence ID" value="ORX89319.1"/>
    <property type="molecule type" value="Genomic_DNA"/>
</dbReference>
<feature type="region of interest" description="Disordered" evidence="1">
    <location>
        <begin position="1"/>
        <end position="97"/>
    </location>
</feature>
<evidence type="ECO:0000256" key="2">
    <source>
        <dbReference type="SAM" id="Phobius"/>
    </source>
</evidence>
<evidence type="ECO:0000313" key="4">
    <source>
        <dbReference type="Proteomes" id="UP000193498"/>
    </source>
</evidence>
<evidence type="ECO:0000313" key="3">
    <source>
        <dbReference type="EMBL" id="ORX89319.1"/>
    </source>
</evidence>
<organism evidence="3 4">
    <name type="scientific">Basidiobolus meristosporus CBS 931.73</name>
    <dbReference type="NCBI Taxonomy" id="1314790"/>
    <lineage>
        <taxon>Eukaryota</taxon>
        <taxon>Fungi</taxon>
        <taxon>Fungi incertae sedis</taxon>
        <taxon>Zoopagomycota</taxon>
        <taxon>Entomophthoromycotina</taxon>
        <taxon>Basidiobolomycetes</taxon>
        <taxon>Basidiobolales</taxon>
        <taxon>Basidiobolaceae</taxon>
        <taxon>Basidiobolus</taxon>
    </lineage>
</organism>
<feature type="transmembrane region" description="Helical" evidence="2">
    <location>
        <begin position="110"/>
        <end position="130"/>
    </location>
</feature>
<keyword evidence="2" id="KW-1133">Transmembrane helix</keyword>
<name>A0A1Y1XU88_9FUNG</name>
<accession>A0A1Y1XU88</accession>
<keyword evidence="2" id="KW-0812">Transmembrane</keyword>
<evidence type="ECO:0000256" key="1">
    <source>
        <dbReference type="SAM" id="MobiDB-lite"/>
    </source>
</evidence>
<proteinExistence type="predicted"/>
<keyword evidence="4" id="KW-1185">Reference proteome</keyword>